<feature type="transmembrane region" description="Helical" evidence="2">
    <location>
        <begin position="192"/>
        <end position="214"/>
    </location>
</feature>
<proteinExistence type="predicted"/>
<keyword evidence="2" id="KW-1133">Transmembrane helix</keyword>
<feature type="transmembrane region" description="Helical" evidence="2">
    <location>
        <begin position="291"/>
        <end position="309"/>
    </location>
</feature>
<feature type="transmembrane region" description="Helical" evidence="2">
    <location>
        <begin position="251"/>
        <end position="271"/>
    </location>
</feature>
<gene>
    <name evidence="3" type="ORF">Q31b_03940</name>
</gene>
<dbReference type="AlphaFoldDB" id="A0A5C6E6E1"/>
<dbReference type="EMBL" id="SJPY01000001">
    <property type="protein sequence ID" value="TWU45223.1"/>
    <property type="molecule type" value="Genomic_DNA"/>
</dbReference>
<dbReference type="OrthoDB" id="8612316at2"/>
<dbReference type="RefSeq" id="WP_146597965.1">
    <property type="nucleotide sequence ID" value="NZ_SJPY01000001.1"/>
</dbReference>
<organism evidence="3 4">
    <name type="scientific">Novipirellula aureliae</name>
    <dbReference type="NCBI Taxonomy" id="2527966"/>
    <lineage>
        <taxon>Bacteria</taxon>
        <taxon>Pseudomonadati</taxon>
        <taxon>Planctomycetota</taxon>
        <taxon>Planctomycetia</taxon>
        <taxon>Pirellulales</taxon>
        <taxon>Pirellulaceae</taxon>
        <taxon>Novipirellula</taxon>
    </lineage>
</organism>
<name>A0A5C6E6E1_9BACT</name>
<keyword evidence="2" id="KW-0472">Membrane</keyword>
<feature type="compositionally biased region" description="Low complexity" evidence="1">
    <location>
        <begin position="34"/>
        <end position="72"/>
    </location>
</feature>
<keyword evidence="4" id="KW-1185">Reference proteome</keyword>
<evidence type="ECO:0000256" key="2">
    <source>
        <dbReference type="SAM" id="Phobius"/>
    </source>
</evidence>
<feature type="region of interest" description="Disordered" evidence="1">
    <location>
        <begin position="31"/>
        <end position="79"/>
    </location>
</feature>
<feature type="region of interest" description="Disordered" evidence="1">
    <location>
        <begin position="102"/>
        <end position="134"/>
    </location>
</feature>
<sequence length="310" mass="33125">MKIKCPGCAAVLNIPETAAGKIVQCSCGKKLRAPGRPAAGSPAAGRPAAGGQSSPRPQAKRPAAAHPQQPAARPQPPAAASNFGGLDAGLFDELNEKDLQGVTPVHRPSSAVASAPSAGGKLMQQYGPTASEHDQSAGARPGLLIAVGVINVLYSGLFFLIALFFTLIWLGIFFSEADIREHLDPEMENFSTVLTVIVFLFWAVWVWTIAVCASCFIRNKVCWYVLLLSYSFTVIYYLFSLADDLLTDLNIAEIIITIASICISSLTWVYLHQQRPREFYGTTTVKTPIVIATNVAGGVLGIIIGLLILL</sequence>
<feature type="transmembrane region" description="Helical" evidence="2">
    <location>
        <begin position="221"/>
        <end position="239"/>
    </location>
</feature>
<accession>A0A5C6E6E1</accession>
<evidence type="ECO:0000313" key="3">
    <source>
        <dbReference type="EMBL" id="TWU45223.1"/>
    </source>
</evidence>
<protein>
    <submittedName>
        <fullName evidence="3">Uncharacterized protein</fullName>
    </submittedName>
</protein>
<feature type="compositionally biased region" description="Low complexity" evidence="1">
    <location>
        <begin position="108"/>
        <end position="118"/>
    </location>
</feature>
<comment type="caution">
    <text evidence="3">The sequence shown here is derived from an EMBL/GenBank/DDBJ whole genome shotgun (WGS) entry which is preliminary data.</text>
</comment>
<reference evidence="3 4" key="1">
    <citation type="submission" date="2019-02" db="EMBL/GenBank/DDBJ databases">
        <title>Deep-cultivation of Planctomycetes and their phenomic and genomic characterization uncovers novel biology.</title>
        <authorList>
            <person name="Wiegand S."/>
            <person name="Jogler M."/>
            <person name="Boedeker C."/>
            <person name="Pinto D."/>
            <person name="Vollmers J."/>
            <person name="Rivas-Marin E."/>
            <person name="Kohn T."/>
            <person name="Peeters S.H."/>
            <person name="Heuer A."/>
            <person name="Rast P."/>
            <person name="Oberbeckmann S."/>
            <person name="Bunk B."/>
            <person name="Jeske O."/>
            <person name="Meyerdierks A."/>
            <person name="Storesund J.E."/>
            <person name="Kallscheuer N."/>
            <person name="Luecker S."/>
            <person name="Lage O.M."/>
            <person name="Pohl T."/>
            <person name="Merkel B.J."/>
            <person name="Hornburger P."/>
            <person name="Mueller R.-W."/>
            <person name="Bruemmer F."/>
            <person name="Labrenz M."/>
            <person name="Spormann A.M."/>
            <person name="Op Den Camp H."/>
            <person name="Overmann J."/>
            <person name="Amann R."/>
            <person name="Jetten M.S.M."/>
            <person name="Mascher T."/>
            <person name="Medema M.H."/>
            <person name="Devos D.P."/>
            <person name="Kaster A.-K."/>
            <person name="Ovreas L."/>
            <person name="Rohde M."/>
            <person name="Galperin M.Y."/>
            <person name="Jogler C."/>
        </authorList>
    </citation>
    <scope>NUCLEOTIDE SEQUENCE [LARGE SCALE GENOMIC DNA]</scope>
    <source>
        <strain evidence="3 4">Q31b</strain>
    </source>
</reference>
<evidence type="ECO:0000256" key="1">
    <source>
        <dbReference type="SAM" id="MobiDB-lite"/>
    </source>
</evidence>
<feature type="transmembrane region" description="Helical" evidence="2">
    <location>
        <begin position="143"/>
        <end position="172"/>
    </location>
</feature>
<evidence type="ECO:0000313" key="4">
    <source>
        <dbReference type="Proteomes" id="UP000315471"/>
    </source>
</evidence>
<dbReference type="Proteomes" id="UP000315471">
    <property type="component" value="Unassembled WGS sequence"/>
</dbReference>
<keyword evidence="2" id="KW-0812">Transmembrane</keyword>